<keyword evidence="7" id="KW-0472">Membrane</keyword>
<evidence type="ECO:0000256" key="2">
    <source>
        <dbReference type="ARBA" id="ARBA00022723"/>
    </source>
</evidence>
<sequence length="1208" mass="127228">MSALEIVALVIGLTVTVVGWAMLARAVRHFVSTFKLGQPDSSRTDRPAVRTTTLFREFLGHTRMARLPVVAIAHWVTMLSFGILFLTLVQATFQLADPHFVLPLIGHFWPYEWVTELFAVGGLVGIVALIAIRQKNHPRSAAGEDGRRSRFYGSTFWQAYYVEATILGVALCITLLRGLEYALLRSTGEAEQATLLHFPLTAWLGAIFGGLSVGALEAAIVVVALVKLLISYAWMITVSLNPTMGVAWHRFLAFFNIYFKRHADGATSLGALQPMTVGGKPFSMEVMEEMEETEDEISLGVGKVEDFTWKGLLDFSTCTECGRCQSQCPAWNTDKPLSPKMLMMTLRDHAHAKAPFVAAARDVSGIISSGSASPQTAKGAIPASAFATGPDETATDGGSVATATAIDWDAMSLVGQTGYDVDNPLSAYNPHGPDAVIDEDVLWSCTTCGACVEQCPVDIEHVDHIVDMRRYQNLIESAFPSELGGLFKKLESKGNPWGMGAKARMDWAKDLPFTVKVLGEDVESADEVDYLFWVGCAGAYEDRAKKTTRAVAELFDIAGVDFAVLGNGETCTGDSARRAGNEVLFQMLAEQNVATLDEVGATKIVVTCAHCFNTIKNEYPQLGGTYEVLHHTQLLNRLVREKKLAPVRRPSAPEKSSLKNVASTGTSVTYHDPCYLGRHNQVYAPPRELIGALPGVELREMERTKEKSFCCGAGGARMWMEEQLGSRINLNRTEEAIATGAERIAVGCPFCRVMLSDGLTAKQSEGASEDIEVVDIAQMLLASVREAPETAGTTESQEQAQAEPKTAVPAPQDGQDAKGATPEPPSAAETAATAAAVEEAGEDPEAVEGRETVADQNSAPSWESEGTASANAAPSWESETPQAAPVEAKEEPATAPSDAAAANSAPSWESETPQAAPVEAKEEPAAAPSDAAAANAAPSWESEGAASANAAPSWESDTAAANAAPSWETSSPAPAGEGEGEPESPAAGEATQPEVGGQETVTGSEEPTQGEVTPTEPAADQPSPATDQAAANAAPSWETEVASANAAPSWETSSPAPAAEPEPESPAAGEATEPDVGGQETVTGSEEPTQGEVTPTEPAADAPTPAGDTASDGDLAAQNAAPSWETSSPAPAAQPEPEPESPAADEATEPEVAGQETVTGSEEPTDGEVTPTEPAADTPSPAEPSATATSEDTDLDDLRQQNAKPSWE</sequence>
<evidence type="ECO:0000256" key="1">
    <source>
        <dbReference type="ARBA" id="ARBA00022485"/>
    </source>
</evidence>
<accession>A0A650GFB6</accession>
<feature type="compositionally biased region" description="Low complexity" evidence="6">
    <location>
        <begin position="1094"/>
        <end position="1110"/>
    </location>
</feature>
<gene>
    <name evidence="9" type="ORF">EEW87_001605</name>
</gene>
<evidence type="ECO:0000259" key="8">
    <source>
        <dbReference type="PROSITE" id="PS51379"/>
    </source>
</evidence>
<dbReference type="GO" id="GO:0005886">
    <property type="term" value="C:plasma membrane"/>
    <property type="evidence" value="ECO:0007669"/>
    <property type="project" value="TreeGrafter"/>
</dbReference>
<dbReference type="GO" id="GO:0016491">
    <property type="term" value="F:oxidoreductase activity"/>
    <property type="evidence" value="ECO:0007669"/>
    <property type="project" value="UniProtKB-KW"/>
</dbReference>
<keyword evidence="5" id="KW-0411">Iron-sulfur</keyword>
<feature type="compositionally biased region" description="Low complexity" evidence="6">
    <location>
        <begin position="826"/>
        <end position="838"/>
    </location>
</feature>
<feature type="compositionally biased region" description="Polar residues" evidence="6">
    <location>
        <begin position="791"/>
        <end position="800"/>
    </location>
</feature>
<dbReference type="GO" id="GO:0046872">
    <property type="term" value="F:metal ion binding"/>
    <property type="evidence" value="ECO:0007669"/>
    <property type="project" value="UniProtKB-KW"/>
</dbReference>
<feature type="transmembrane region" description="Helical" evidence="7">
    <location>
        <begin position="6"/>
        <end position="27"/>
    </location>
</feature>
<feature type="compositionally biased region" description="Low complexity" evidence="6">
    <location>
        <begin position="893"/>
        <end position="918"/>
    </location>
</feature>
<dbReference type="InterPro" id="IPR009051">
    <property type="entry name" value="Helical_ferredxn"/>
</dbReference>
<feature type="compositionally biased region" description="Low complexity" evidence="6">
    <location>
        <begin position="925"/>
        <end position="943"/>
    </location>
</feature>
<feature type="transmembrane region" description="Helical" evidence="7">
    <location>
        <begin position="238"/>
        <end position="259"/>
    </location>
</feature>
<proteinExistence type="predicted"/>
<evidence type="ECO:0000256" key="5">
    <source>
        <dbReference type="ARBA" id="ARBA00023014"/>
    </source>
</evidence>
<feature type="compositionally biased region" description="Polar residues" evidence="6">
    <location>
        <begin position="854"/>
        <end position="881"/>
    </location>
</feature>
<feature type="region of interest" description="Disordered" evidence="6">
    <location>
        <begin position="787"/>
        <end position="1208"/>
    </location>
</feature>
<feature type="transmembrane region" description="Helical" evidence="7">
    <location>
        <begin position="157"/>
        <end position="176"/>
    </location>
</feature>
<keyword evidence="7" id="KW-0812">Transmembrane</keyword>
<evidence type="ECO:0000256" key="3">
    <source>
        <dbReference type="ARBA" id="ARBA00023002"/>
    </source>
</evidence>
<dbReference type="InterPro" id="IPR017900">
    <property type="entry name" value="4Fe4S_Fe_S_CS"/>
</dbReference>
<dbReference type="PANTHER" id="PTHR43255">
    <property type="entry name" value="IRON-SULFUR-BINDING OXIDOREDUCTASE FADF-RELATED-RELATED"/>
    <property type="match status" value="1"/>
</dbReference>
<feature type="transmembrane region" description="Helical" evidence="7">
    <location>
        <begin position="202"/>
        <end position="226"/>
    </location>
</feature>
<dbReference type="PANTHER" id="PTHR43255:SF1">
    <property type="entry name" value="IRON-SULFUR-BINDING OXIDOREDUCTASE FADF-RELATED"/>
    <property type="match status" value="1"/>
</dbReference>
<dbReference type="Pfam" id="PF02754">
    <property type="entry name" value="CCG"/>
    <property type="match status" value="2"/>
</dbReference>
<evidence type="ECO:0000256" key="7">
    <source>
        <dbReference type="SAM" id="Phobius"/>
    </source>
</evidence>
<dbReference type="InterPro" id="IPR017896">
    <property type="entry name" value="4Fe4S_Fe-S-bd"/>
</dbReference>
<feature type="transmembrane region" description="Helical" evidence="7">
    <location>
        <begin position="113"/>
        <end position="132"/>
    </location>
</feature>
<feature type="compositionally biased region" description="Low complexity" evidence="6">
    <location>
        <begin position="1125"/>
        <end position="1145"/>
    </location>
</feature>
<dbReference type="GO" id="GO:0051539">
    <property type="term" value="F:4 iron, 4 sulfur cluster binding"/>
    <property type="evidence" value="ECO:0007669"/>
    <property type="project" value="UniProtKB-KW"/>
</dbReference>
<keyword evidence="7" id="KW-1133">Transmembrane helix</keyword>
<dbReference type="RefSeq" id="WP_163562468.1">
    <property type="nucleotide sequence ID" value="NZ_CP044548.2"/>
</dbReference>
<dbReference type="EMBL" id="CP044548">
    <property type="protein sequence ID" value="QGX08665.1"/>
    <property type="molecule type" value="Genomic_DNA"/>
</dbReference>
<feature type="transmembrane region" description="Helical" evidence="7">
    <location>
        <begin position="69"/>
        <end position="93"/>
    </location>
</feature>
<dbReference type="PROSITE" id="PS00198">
    <property type="entry name" value="4FE4S_FER_1"/>
    <property type="match status" value="1"/>
</dbReference>
<evidence type="ECO:0000256" key="4">
    <source>
        <dbReference type="ARBA" id="ARBA00023004"/>
    </source>
</evidence>
<keyword evidence="3" id="KW-0560">Oxidoreductase</keyword>
<feature type="compositionally biased region" description="Polar residues" evidence="6">
    <location>
        <begin position="1080"/>
        <end position="1093"/>
    </location>
</feature>
<keyword evidence="1" id="KW-0004">4Fe-4S</keyword>
<feature type="compositionally biased region" description="Polar residues" evidence="6">
    <location>
        <begin position="999"/>
        <end position="1012"/>
    </location>
</feature>
<dbReference type="InterPro" id="IPR004017">
    <property type="entry name" value="Cys_rich_dom"/>
</dbReference>
<protein>
    <submittedName>
        <fullName evidence="9">4Fe-4S dicluster domain-containing protein</fullName>
    </submittedName>
</protein>
<dbReference type="SUPFAM" id="SSF46548">
    <property type="entry name" value="alpha-helical ferredoxin"/>
    <property type="match status" value="1"/>
</dbReference>
<dbReference type="InterPro" id="IPR051460">
    <property type="entry name" value="HdrC_iron-sulfur_subunit"/>
</dbReference>
<dbReference type="AlphaFoldDB" id="A0A650GFB6"/>
<evidence type="ECO:0000313" key="9">
    <source>
        <dbReference type="EMBL" id="QGX08665.1"/>
    </source>
</evidence>
<feature type="domain" description="4Fe-4S ferredoxin-type" evidence="8">
    <location>
        <begin position="309"/>
        <end position="336"/>
    </location>
</feature>
<feature type="compositionally biased region" description="Low complexity" evidence="6">
    <location>
        <begin position="1046"/>
        <end position="1071"/>
    </location>
</feature>
<dbReference type="Pfam" id="PF13187">
    <property type="entry name" value="Fer4_9"/>
    <property type="match status" value="1"/>
</dbReference>
<dbReference type="KEGG" id="jme:EEW87_001605"/>
<keyword evidence="4" id="KW-0408">Iron</keyword>
<evidence type="ECO:0000313" key="10">
    <source>
        <dbReference type="Proteomes" id="UP000271708"/>
    </source>
</evidence>
<dbReference type="Proteomes" id="UP000271708">
    <property type="component" value="Chromosome"/>
</dbReference>
<name>A0A650GFB6_9MICO</name>
<organism evidence="9 10">
    <name type="scientific">Janibacter melonis</name>
    <dbReference type="NCBI Taxonomy" id="262209"/>
    <lineage>
        <taxon>Bacteria</taxon>
        <taxon>Bacillati</taxon>
        <taxon>Actinomycetota</taxon>
        <taxon>Actinomycetes</taxon>
        <taxon>Micrococcales</taxon>
        <taxon>Intrasporangiaceae</taxon>
        <taxon>Janibacter</taxon>
    </lineage>
</organism>
<dbReference type="GeneID" id="59163127"/>
<dbReference type="Gene3D" id="1.10.1060.10">
    <property type="entry name" value="Alpha-helical ferredoxin"/>
    <property type="match status" value="2"/>
</dbReference>
<reference evidence="9 10" key="1">
    <citation type="submission" date="2019-09" db="EMBL/GenBank/DDBJ databases">
        <title>Complete Genome Sequence of Janibacter melonis M714 with both human health impact and industrial applications.</title>
        <authorList>
            <person name="Jin M."/>
            <person name="Zhao Q.R."/>
        </authorList>
    </citation>
    <scope>NUCLEOTIDE SEQUENCE [LARGE SCALE GENOMIC DNA]</scope>
    <source>
        <strain evidence="9 10">M714</strain>
    </source>
</reference>
<keyword evidence="2" id="KW-0479">Metal-binding</keyword>
<evidence type="ECO:0000256" key="6">
    <source>
        <dbReference type="SAM" id="MobiDB-lite"/>
    </source>
</evidence>
<dbReference type="PROSITE" id="PS51379">
    <property type="entry name" value="4FE4S_FER_2"/>
    <property type="match status" value="2"/>
</dbReference>
<feature type="domain" description="4Fe-4S ferredoxin-type" evidence="8">
    <location>
        <begin position="433"/>
        <end position="465"/>
    </location>
</feature>